<accession>Q7ULE8</accession>
<name>Q7ULE8_RHOBA</name>
<sequence length="56" mass="6490">MVSGKVRVQVSMIQCGRHRCFVSIRDSGQTAAIHGLCCNAMTFHRRMRRRIAMRRL</sequence>
<evidence type="ECO:0000313" key="1">
    <source>
        <dbReference type="EMBL" id="CAD76329.1"/>
    </source>
</evidence>
<dbReference type="KEGG" id="rba:RB9547"/>
<dbReference type="STRING" id="243090.RB9547"/>
<evidence type="ECO:0000313" key="2">
    <source>
        <dbReference type="Proteomes" id="UP000001025"/>
    </source>
</evidence>
<protein>
    <submittedName>
        <fullName evidence="1">Uncharacterized protein</fullName>
    </submittedName>
</protein>
<proteinExistence type="predicted"/>
<gene>
    <name evidence="1" type="ordered locus">RB9547</name>
</gene>
<keyword evidence="2" id="KW-1185">Reference proteome</keyword>
<dbReference type="AlphaFoldDB" id="Q7ULE8"/>
<dbReference type="Proteomes" id="UP000001025">
    <property type="component" value="Chromosome"/>
</dbReference>
<organism evidence="1 2">
    <name type="scientific">Rhodopirellula baltica (strain DSM 10527 / NCIMB 13988 / SH1)</name>
    <dbReference type="NCBI Taxonomy" id="243090"/>
    <lineage>
        <taxon>Bacteria</taxon>
        <taxon>Pseudomonadati</taxon>
        <taxon>Planctomycetota</taxon>
        <taxon>Planctomycetia</taxon>
        <taxon>Pirellulales</taxon>
        <taxon>Pirellulaceae</taxon>
        <taxon>Rhodopirellula</taxon>
    </lineage>
</organism>
<dbReference type="EMBL" id="BX294149">
    <property type="protein sequence ID" value="CAD76329.1"/>
    <property type="molecule type" value="Genomic_DNA"/>
</dbReference>
<dbReference type="EnsemblBacteria" id="CAD76329">
    <property type="protein sequence ID" value="CAD76329"/>
    <property type="gene ID" value="RB9547"/>
</dbReference>
<dbReference type="HOGENOM" id="CLU_3011305_0_0_0"/>
<dbReference type="InParanoid" id="Q7ULE8"/>
<reference evidence="1 2" key="1">
    <citation type="journal article" date="2003" name="Proc. Natl. Acad. Sci. U.S.A.">
        <title>Complete genome sequence of the marine planctomycete Pirellula sp. strain 1.</title>
        <authorList>
            <person name="Gloeckner F.O."/>
            <person name="Kube M."/>
            <person name="Bauer M."/>
            <person name="Teeling H."/>
            <person name="Lombardot T."/>
            <person name="Ludwig W."/>
            <person name="Gade D."/>
            <person name="Beck A."/>
            <person name="Borzym K."/>
            <person name="Heitmann K."/>
            <person name="Rabus R."/>
            <person name="Schlesner H."/>
            <person name="Amann R."/>
            <person name="Reinhardt R."/>
        </authorList>
    </citation>
    <scope>NUCLEOTIDE SEQUENCE [LARGE SCALE GENOMIC DNA]</scope>
    <source>
        <strain evidence="2">DSM 10527 / NCIMB 13988 / SH1</strain>
    </source>
</reference>